<accession>A0A8J7MG33</accession>
<organism evidence="2 3">
    <name type="scientific">Persicirhabdus sediminis</name>
    <dbReference type="NCBI Taxonomy" id="454144"/>
    <lineage>
        <taxon>Bacteria</taxon>
        <taxon>Pseudomonadati</taxon>
        <taxon>Verrucomicrobiota</taxon>
        <taxon>Verrucomicrobiia</taxon>
        <taxon>Verrucomicrobiales</taxon>
        <taxon>Verrucomicrobiaceae</taxon>
        <taxon>Persicirhabdus</taxon>
    </lineage>
</organism>
<dbReference type="InterPro" id="IPR035940">
    <property type="entry name" value="CAP_sf"/>
</dbReference>
<dbReference type="Pfam" id="PF00188">
    <property type="entry name" value="CAP"/>
    <property type="match status" value="1"/>
</dbReference>
<protein>
    <submittedName>
        <fullName evidence="2">CAP domain-containing protein</fullName>
    </submittedName>
</protein>
<name>A0A8J7MG33_9BACT</name>
<reference evidence="2" key="1">
    <citation type="submission" date="2021-01" db="EMBL/GenBank/DDBJ databases">
        <title>Modified the classification status of verrucomicrobia.</title>
        <authorList>
            <person name="Feng X."/>
        </authorList>
    </citation>
    <scope>NUCLEOTIDE SEQUENCE</scope>
    <source>
        <strain evidence="2">_KCTC 22039</strain>
    </source>
</reference>
<gene>
    <name evidence="2" type="ORF">JIN82_13505</name>
</gene>
<dbReference type="CDD" id="cd05379">
    <property type="entry name" value="CAP_bacterial"/>
    <property type="match status" value="1"/>
</dbReference>
<dbReference type="SUPFAM" id="SSF55797">
    <property type="entry name" value="PR-1-like"/>
    <property type="match status" value="1"/>
</dbReference>
<keyword evidence="3" id="KW-1185">Reference proteome</keyword>
<evidence type="ECO:0000259" key="1">
    <source>
        <dbReference type="Pfam" id="PF00188"/>
    </source>
</evidence>
<dbReference type="InterPro" id="IPR014044">
    <property type="entry name" value="CAP_dom"/>
</dbReference>
<dbReference type="Proteomes" id="UP000624703">
    <property type="component" value="Unassembled WGS sequence"/>
</dbReference>
<feature type="domain" description="SCP" evidence="1">
    <location>
        <begin position="37"/>
        <end position="139"/>
    </location>
</feature>
<dbReference type="PANTHER" id="PTHR31157:SF1">
    <property type="entry name" value="SCP DOMAIN-CONTAINING PROTEIN"/>
    <property type="match status" value="1"/>
</dbReference>
<dbReference type="EMBL" id="JAENIM010000043">
    <property type="protein sequence ID" value="MBK1792172.1"/>
    <property type="molecule type" value="Genomic_DNA"/>
</dbReference>
<sequence length="151" mass="16767">MLSACSIGGSEKSAKDAVVELRASQPVPDNEQGLLVLMNRERQARGLKPLKTEPRLTRAAKAHSQDMVKRGYFEHVCPSGTSFIERMLDQNYPHSSSSENLAICNSAEVCNDIWMKSPEHRKNMLGKKYEYVGIGRVGNHWTAVYAAEDGS</sequence>
<dbReference type="RefSeq" id="WP_200312183.1">
    <property type="nucleotide sequence ID" value="NZ_JAENIM010000043.1"/>
</dbReference>
<evidence type="ECO:0000313" key="2">
    <source>
        <dbReference type="EMBL" id="MBK1792172.1"/>
    </source>
</evidence>
<proteinExistence type="predicted"/>
<comment type="caution">
    <text evidence="2">The sequence shown here is derived from an EMBL/GenBank/DDBJ whole genome shotgun (WGS) entry which is preliminary data.</text>
</comment>
<dbReference type="AlphaFoldDB" id="A0A8J7MG33"/>
<dbReference type="Gene3D" id="3.40.33.10">
    <property type="entry name" value="CAP"/>
    <property type="match status" value="1"/>
</dbReference>
<evidence type="ECO:0000313" key="3">
    <source>
        <dbReference type="Proteomes" id="UP000624703"/>
    </source>
</evidence>
<dbReference type="PANTHER" id="PTHR31157">
    <property type="entry name" value="SCP DOMAIN-CONTAINING PROTEIN"/>
    <property type="match status" value="1"/>
</dbReference>